<gene>
    <name evidence="1" type="ORF">L596_003724</name>
</gene>
<keyword evidence="2" id="KW-1185">Reference proteome</keyword>
<comment type="caution">
    <text evidence="1">The sequence shown here is derived from an EMBL/GenBank/DDBJ whole genome shotgun (WGS) entry which is preliminary data.</text>
</comment>
<evidence type="ECO:0000313" key="1">
    <source>
        <dbReference type="EMBL" id="TMS36593.1"/>
    </source>
</evidence>
<protein>
    <submittedName>
        <fullName evidence="1">Uncharacterized protein</fullName>
    </submittedName>
</protein>
<accession>A0A4V6I843</accession>
<dbReference type="Proteomes" id="UP000298663">
    <property type="component" value="Chromosome X"/>
</dbReference>
<dbReference type="EMBL" id="CM016762">
    <property type="protein sequence ID" value="TMS36593.1"/>
    <property type="molecule type" value="Genomic_DNA"/>
</dbReference>
<reference evidence="1 2" key="1">
    <citation type="journal article" date="2015" name="Genome Biol.">
        <title>Comparative genomics of Steinernema reveals deeply conserved gene regulatory networks.</title>
        <authorList>
            <person name="Dillman A.R."/>
            <person name="Macchietto M."/>
            <person name="Porter C.F."/>
            <person name="Rogers A."/>
            <person name="Williams B."/>
            <person name="Antoshechkin I."/>
            <person name="Lee M.M."/>
            <person name="Goodwin Z."/>
            <person name="Lu X."/>
            <person name="Lewis E.E."/>
            <person name="Goodrich-Blair H."/>
            <person name="Stock S.P."/>
            <person name="Adams B.J."/>
            <person name="Sternberg P.W."/>
            <person name="Mortazavi A."/>
        </authorList>
    </citation>
    <scope>NUCLEOTIDE SEQUENCE [LARGE SCALE GENOMIC DNA]</scope>
    <source>
        <strain evidence="1 2">ALL</strain>
    </source>
</reference>
<evidence type="ECO:0000313" key="2">
    <source>
        <dbReference type="Proteomes" id="UP000298663"/>
    </source>
</evidence>
<dbReference type="AlphaFoldDB" id="A0A4V6I843"/>
<dbReference type="OrthoDB" id="5868196at2759"/>
<dbReference type="EMBL" id="AZBU02000001">
    <property type="protein sequence ID" value="TMS36593.1"/>
    <property type="molecule type" value="Genomic_DNA"/>
</dbReference>
<proteinExistence type="predicted"/>
<name>A0A4V6I843_STECR</name>
<organism evidence="1 2">
    <name type="scientific">Steinernema carpocapsae</name>
    <name type="common">Entomopathogenic nematode</name>
    <dbReference type="NCBI Taxonomy" id="34508"/>
    <lineage>
        <taxon>Eukaryota</taxon>
        <taxon>Metazoa</taxon>
        <taxon>Ecdysozoa</taxon>
        <taxon>Nematoda</taxon>
        <taxon>Chromadorea</taxon>
        <taxon>Rhabditida</taxon>
        <taxon>Tylenchina</taxon>
        <taxon>Panagrolaimomorpha</taxon>
        <taxon>Strongyloidoidea</taxon>
        <taxon>Steinernematidae</taxon>
        <taxon>Steinernema</taxon>
    </lineage>
</organism>
<sequence length="164" mass="19392">MDETDTSPEDYRLLRRPNSLPDLSHIRPGLNARWTCKYFFYKHRSDIFPRTNANVHVQVLFSTLVITGFFPMQRLKIPLVTIGYIESEVNRKALDVRGVRFRLLMFGFDQLDQTRDRLRFLVVRQRVPHCILKLPFEWQTPAESEDEKVVGKRLLCCLCMKGFD</sequence>
<reference evidence="1 2" key="2">
    <citation type="journal article" date="2019" name="G3 (Bethesda)">
        <title>Hybrid Assembly of the Genome of the Entomopathogenic Nematode Steinernema carpocapsae Identifies the X-Chromosome.</title>
        <authorList>
            <person name="Serra L."/>
            <person name="Macchietto M."/>
            <person name="Macias-Munoz A."/>
            <person name="McGill C.J."/>
            <person name="Rodriguez I.M."/>
            <person name="Rodriguez B."/>
            <person name="Murad R."/>
            <person name="Mortazavi A."/>
        </authorList>
    </citation>
    <scope>NUCLEOTIDE SEQUENCE [LARGE SCALE GENOMIC DNA]</scope>
    <source>
        <strain evidence="1 2">ALL</strain>
    </source>
</reference>